<dbReference type="SMART" id="SM01086">
    <property type="entry name" value="ClpB_D2-small"/>
    <property type="match status" value="1"/>
</dbReference>
<dbReference type="Pfam" id="PF10431">
    <property type="entry name" value="ClpB_D2-small"/>
    <property type="match status" value="1"/>
</dbReference>
<proteinExistence type="predicted"/>
<evidence type="ECO:0008006" key="11">
    <source>
        <dbReference type="Google" id="ProtNLM"/>
    </source>
</evidence>
<evidence type="ECO:0000256" key="6">
    <source>
        <dbReference type="SAM" id="Phobius"/>
    </source>
</evidence>
<reference evidence="9 10" key="1">
    <citation type="journal article" date="2016" name="Nat. Commun.">
        <title>Thousands of microbial genomes shed light on interconnected biogeochemical processes in an aquifer system.</title>
        <authorList>
            <person name="Anantharaman K."/>
            <person name="Brown C.T."/>
            <person name="Hug L.A."/>
            <person name="Sharon I."/>
            <person name="Castelle C.J."/>
            <person name="Probst A.J."/>
            <person name="Thomas B.C."/>
            <person name="Singh A."/>
            <person name="Wilkins M.J."/>
            <person name="Karaoz U."/>
            <person name="Brodie E.L."/>
            <person name="Williams K.H."/>
            <person name="Hubbard S.S."/>
            <person name="Banfield J.F."/>
        </authorList>
    </citation>
    <scope>NUCLEOTIDE SEQUENCE [LARGE SCALE GENOMIC DNA]</scope>
</reference>
<evidence type="ECO:0000256" key="5">
    <source>
        <dbReference type="SAM" id="Coils"/>
    </source>
</evidence>
<protein>
    <recommendedName>
        <fullName evidence="11">Clp R domain-containing protein</fullName>
    </recommendedName>
</protein>
<keyword evidence="1" id="KW-0677">Repeat</keyword>
<keyword evidence="5" id="KW-0175">Coiled coil</keyword>
<dbReference type="SMART" id="SM00382">
    <property type="entry name" value="AAA"/>
    <property type="match status" value="2"/>
</dbReference>
<dbReference type="PRINTS" id="PR00300">
    <property type="entry name" value="CLPPROTEASEA"/>
</dbReference>
<dbReference type="InterPro" id="IPR050130">
    <property type="entry name" value="ClpA_ClpB"/>
</dbReference>
<gene>
    <name evidence="9" type="ORF">A3B92_03970</name>
</gene>
<dbReference type="Proteomes" id="UP000177960">
    <property type="component" value="Unassembled WGS sequence"/>
</dbReference>
<dbReference type="GO" id="GO:0016887">
    <property type="term" value="F:ATP hydrolysis activity"/>
    <property type="evidence" value="ECO:0007669"/>
    <property type="project" value="InterPro"/>
</dbReference>
<keyword evidence="2" id="KW-0547">Nucleotide-binding</keyword>
<keyword evidence="6" id="KW-0472">Membrane</keyword>
<evidence type="ECO:0000256" key="2">
    <source>
        <dbReference type="ARBA" id="ARBA00022741"/>
    </source>
</evidence>
<keyword evidence="3" id="KW-0067">ATP-binding</keyword>
<feature type="coiled-coil region" evidence="5">
    <location>
        <begin position="164"/>
        <end position="191"/>
    </location>
</feature>
<dbReference type="InterPro" id="IPR001270">
    <property type="entry name" value="ClpA/B"/>
</dbReference>
<dbReference type="GO" id="GO:0005737">
    <property type="term" value="C:cytoplasm"/>
    <property type="evidence" value="ECO:0007669"/>
    <property type="project" value="TreeGrafter"/>
</dbReference>
<dbReference type="PANTHER" id="PTHR11638:SF18">
    <property type="entry name" value="HEAT SHOCK PROTEIN 104"/>
    <property type="match status" value="1"/>
</dbReference>
<sequence>MKPDFKNINLYFYDPRLRMTSAGRLLVRLIFYSAYGILIAACATFLLSDIPKIRWTGILLLLILLDRAKHFGQAERALNRELHGKVNLAQYVTPATFAVLEYAFERVSIFDGNFYLFILKRLIDKKDIRSGLTRMDLNPEEVDEKIDEALKNSLEEKKYVLDKKEQKEKMLAEIEKILKLAMEQAMAADNRFIEPKDLFAALSHCESSAVLRILQLFNIDPGDLENALIFSRYHRKFRWLKYLPSSLGGFAYKPYKIRHRIMNRAWSARPTPVLDKYSQDLTDYARLERIGFLIGHEEEYDRLADVLSRPAKPNVLLVGDPGSGKETIVAHLAFNIIKDKVPSELFDKRLVMLEIGSLVAGATHGELQARLTKMLEEITQANNIILYIPDIHNLVRTSGRENINAADILLPAIKSSAFSVIGVTYPKEYKQLTEHYSDFVKAFETVRVEEISVSDATRLLVYDSIILEKQFKVFVTFAAVKQAVTLASKYFRDKLLPSSAEELLKETLSDAKDKGDKVLNADDVTDIAQRRVNIPLRQAKETEAQDLLNMEALIHRRLVDQEEAVKAVSRSLREYRSGLSRQGGPIAAFLFVGPTGVGKTELSKILASIQFGSKESMLRFDMSEYQTKESIARFIGSPDGLISGAMTDAVLRKPYSLILLDEFEKAHPDILNLFLQVFDDGRLTDNLGKVADFSNTVIIATSNAHSNFIKSELESGKNMAEISEALKKKLTEYFRPELINRFSSIIVFKSLSPEDIVAIAGILLKELSDDLKKNQGMEMVFSPEAVKKIAEWGYDPVFGARPLRGVISDRIKSVLAEKILKKEISRGGAVKIGIKGDELTYDY</sequence>
<dbReference type="Pfam" id="PF00004">
    <property type="entry name" value="AAA"/>
    <property type="match status" value="1"/>
</dbReference>
<evidence type="ECO:0000259" key="8">
    <source>
        <dbReference type="SMART" id="SM01086"/>
    </source>
</evidence>
<dbReference type="CDD" id="cd19499">
    <property type="entry name" value="RecA-like_ClpB_Hsp104-like"/>
    <property type="match status" value="1"/>
</dbReference>
<dbReference type="CDD" id="cd00009">
    <property type="entry name" value="AAA"/>
    <property type="match status" value="1"/>
</dbReference>
<dbReference type="Pfam" id="PF07724">
    <property type="entry name" value="AAA_2"/>
    <property type="match status" value="1"/>
</dbReference>
<evidence type="ECO:0000259" key="7">
    <source>
        <dbReference type="SMART" id="SM00382"/>
    </source>
</evidence>
<feature type="domain" description="AAA+ ATPase" evidence="7">
    <location>
        <begin position="311"/>
        <end position="447"/>
    </location>
</feature>
<dbReference type="InterPro" id="IPR027417">
    <property type="entry name" value="P-loop_NTPase"/>
</dbReference>
<dbReference type="AlphaFoldDB" id="A0A1G1ZGF2"/>
<dbReference type="InterPro" id="IPR036628">
    <property type="entry name" value="Clp_N_dom_sf"/>
</dbReference>
<dbReference type="InterPro" id="IPR019489">
    <property type="entry name" value="Clp_ATPase_C"/>
</dbReference>
<accession>A0A1G1ZGF2</accession>
<evidence type="ECO:0000256" key="3">
    <source>
        <dbReference type="ARBA" id="ARBA00022840"/>
    </source>
</evidence>
<keyword evidence="6" id="KW-1133">Transmembrane helix</keyword>
<dbReference type="Pfam" id="PF17871">
    <property type="entry name" value="AAA_lid_9"/>
    <property type="match status" value="1"/>
</dbReference>
<dbReference type="STRING" id="1798404.A3B92_03970"/>
<feature type="domain" description="AAA+ ATPase" evidence="7">
    <location>
        <begin position="585"/>
        <end position="752"/>
    </location>
</feature>
<evidence type="ECO:0000256" key="4">
    <source>
        <dbReference type="ARBA" id="ARBA00023186"/>
    </source>
</evidence>
<evidence type="ECO:0000313" key="10">
    <source>
        <dbReference type="Proteomes" id="UP000177960"/>
    </source>
</evidence>
<keyword evidence="6" id="KW-0812">Transmembrane</keyword>
<feature type="domain" description="Clp ATPase C-terminal" evidence="8">
    <location>
        <begin position="751"/>
        <end position="841"/>
    </location>
</feature>
<keyword evidence="4" id="KW-0143">Chaperone</keyword>
<dbReference type="InterPro" id="IPR041546">
    <property type="entry name" value="ClpA/ClpB_AAA_lid"/>
</dbReference>
<organism evidence="9 10">
    <name type="scientific">Candidatus Harrisonbacteria bacterium RIFCSPHIGHO2_02_FULL_42_16</name>
    <dbReference type="NCBI Taxonomy" id="1798404"/>
    <lineage>
        <taxon>Bacteria</taxon>
        <taxon>Candidatus Harrisoniibacteriota</taxon>
    </lineage>
</organism>
<dbReference type="EMBL" id="MHJG01000025">
    <property type="protein sequence ID" value="OGY63226.1"/>
    <property type="molecule type" value="Genomic_DNA"/>
</dbReference>
<dbReference type="InterPro" id="IPR003959">
    <property type="entry name" value="ATPase_AAA_core"/>
</dbReference>
<dbReference type="Gene3D" id="1.10.1780.10">
    <property type="entry name" value="Clp, N-terminal domain"/>
    <property type="match status" value="1"/>
</dbReference>
<dbReference type="Gene3D" id="1.10.8.60">
    <property type="match status" value="2"/>
</dbReference>
<feature type="transmembrane region" description="Helical" evidence="6">
    <location>
        <begin position="25"/>
        <end position="47"/>
    </location>
</feature>
<evidence type="ECO:0000313" key="9">
    <source>
        <dbReference type="EMBL" id="OGY63226.1"/>
    </source>
</evidence>
<evidence type="ECO:0000256" key="1">
    <source>
        <dbReference type="ARBA" id="ARBA00022737"/>
    </source>
</evidence>
<comment type="caution">
    <text evidence="9">The sequence shown here is derived from an EMBL/GenBank/DDBJ whole genome shotgun (WGS) entry which is preliminary data.</text>
</comment>
<dbReference type="PANTHER" id="PTHR11638">
    <property type="entry name" value="ATP-DEPENDENT CLP PROTEASE"/>
    <property type="match status" value="1"/>
</dbReference>
<dbReference type="InterPro" id="IPR003593">
    <property type="entry name" value="AAA+_ATPase"/>
</dbReference>
<dbReference type="GO" id="GO:0034605">
    <property type="term" value="P:cellular response to heat"/>
    <property type="evidence" value="ECO:0007669"/>
    <property type="project" value="TreeGrafter"/>
</dbReference>
<name>A0A1G1ZGF2_9BACT</name>
<dbReference type="GO" id="GO:0005524">
    <property type="term" value="F:ATP binding"/>
    <property type="evidence" value="ECO:0007669"/>
    <property type="project" value="UniProtKB-KW"/>
</dbReference>
<dbReference type="Gene3D" id="3.40.50.300">
    <property type="entry name" value="P-loop containing nucleotide triphosphate hydrolases"/>
    <property type="match status" value="2"/>
</dbReference>
<dbReference type="SUPFAM" id="SSF52540">
    <property type="entry name" value="P-loop containing nucleoside triphosphate hydrolases"/>
    <property type="match status" value="2"/>
</dbReference>